<dbReference type="EMBL" id="JAYMYQ010000005">
    <property type="protein sequence ID" value="KAK7329082.1"/>
    <property type="molecule type" value="Genomic_DNA"/>
</dbReference>
<keyword evidence="3" id="KW-1185">Reference proteome</keyword>
<proteinExistence type="predicted"/>
<organism evidence="2 3">
    <name type="scientific">Canavalia gladiata</name>
    <name type="common">Sword bean</name>
    <name type="synonym">Dolichos gladiatus</name>
    <dbReference type="NCBI Taxonomy" id="3824"/>
    <lineage>
        <taxon>Eukaryota</taxon>
        <taxon>Viridiplantae</taxon>
        <taxon>Streptophyta</taxon>
        <taxon>Embryophyta</taxon>
        <taxon>Tracheophyta</taxon>
        <taxon>Spermatophyta</taxon>
        <taxon>Magnoliopsida</taxon>
        <taxon>eudicotyledons</taxon>
        <taxon>Gunneridae</taxon>
        <taxon>Pentapetalae</taxon>
        <taxon>rosids</taxon>
        <taxon>fabids</taxon>
        <taxon>Fabales</taxon>
        <taxon>Fabaceae</taxon>
        <taxon>Papilionoideae</taxon>
        <taxon>50 kb inversion clade</taxon>
        <taxon>NPAAA clade</taxon>
        <taxon>indigoferoid/millettioid clade</taxon>
        <taxon>Phaseoleae</taxon>
        <taxon>Canavalia</taxon>
    </lineage>
</organism>
<gene>
    <name evidence="2" type="ORF">VNO77_23228</name>
</gene>
<evidence type="ECO:0000313" key="3">
    <source>
        <dbReference type="Proteomes" id="UP001367508"/>
    </source>
</evidence>
<evidence type="ECO:0000313" key="2">
    <source>
        <dbReference type="EMBL" id="KAK7329082.1"/>
    </source>
</evidence>
<keyword evidence="1" id="KW-0472">Membrane</keyword>
<evidence type="ECO:0000256" key="1">
    <source>
        <dbReference type="SAM" id="Phobius"/>
    </source>
</evidence>
<dbReference type="Proteomes" id="UP001367508">
    <property type="component" value="Unassembled WGS sequence"/>
</dbReference>
<reference evidence="2 3" key="1">
    <citation type="submission" date="2024-01" db="EMBL/GenBank/DDBJ databases">
        <title>The genomes of 5 underutilized Papilionoideae crops provide insights into root nodulation and disease resistanc.</title>
        <authorList>
            <person name="Jiang F."/>
        </authorList>
    </citation>
    <scope>NUCLEOTIDE SEQUENCE [LARGE SCALE GENOMIC DNA]</scope>
    <source>
        <strain evidence="2">LVBAO_FW01</strain>
        <tissue evidence="2">Leaves</tissue>
    </source>
</reference>
<comment type="caution">
    <text evidence="2">The sequence shown here is derived from an EMBL/GenBank/DDBJ whole genome shotgun (WGS) entry which is preliminary data.</text>
</comment>
<feature type="transmembrane region" description="Helical" evidence="1">
    <location>
        <begin position="254"/>
        <end position="271"/>
    </location>
</feature>
<keyword evidence="1" id="KW-1133">Transmembrane helix</keyword>
<sequence>MGKSVVMLIPLSRDQYFELPDYGVTSLGAIVIAPTRNLQNLHDSFTDPNMCAFPEFGNMTLQVDLISIKLRRCDVSGLVTDLGKCDSKSYLKLHFSLRSSSNFPGLERKHGKTHVALLQFQSIHTPANYKPKAPWKQVPQTKGAYVHGLHAPRIFRNISQLLDNQRYTSNELDRLLEEIIMFCTLLPTPFTSHETRMKKLREKTRKKPLFPLPVPRSLTEPYQRRRKEYTTPLLTIRLTSRSSRYLPENQRESPLQWFPFSVIFLFFLLLFSL</sequence>
<keyword evidence="1" id="KW-0812">Transmembrane</keyword>
<name>A0AAN9L467_CANGL</name>
<protein>
    <submittedName>
        <fullName evidence="2">Uncharacterized protein</fullName>
    </submittedName>
</protein>
<accession>A0AAN9L467</accession>
<dbReference type="AlphaFoldDB" id="A0AAN9L467"/>